<feature type="compositionally biased region" description="Low complexity" evidence="2">
    <location>
        <begin position="124"/>
        <end position="137"/>
    </location>
</feature>
<keyword evidence="1" id="KW-0479">Metal-binding</keyword>
<feature type="compositionally biased region" description="Basic and acidic residues" evidence="2">
    <location>
        <begin position="207"/>
        <end position="228"/>
    </location>
</feature>
<dbReference type="GO" id="GO:0008270">
    <property type="term" value="F:zinc ion binding"/>
    <property type="evidence" value="ECO:0007669"/>
    <property type="project" value="UniProtKB-KW"/>
</dbReference>
<dbReference type="AlphaFoldDB" id="A0AAV5KIW4"/>
<keyword evidence="1" id="KW-0862">Zinc</keyword>
<name>A0AAV5KIW4_9ROSI</name>
<evidence type="ECO:0000313" key="5">
    <source>
        <dbReference type="Proteomes" id="UP001054252"/>
    </source>
</evidence>
<dbReference type="PROSITE" id="PS50089">
    <property type="entry name" value="ZF_RING_2"/>
    <property type="match status" value="1"/>
</dbReference>
<feature type="domain" description="RING-type" evidence="3">
    <location>
        <begin position="918"/>
        <end position="957"/>
    </location>
</feature>
<feature type="compositionally biased region" description="Low complexity" evidence="2">
    <location>
        <begin position="835"/>
        <end position="848"/>
    </location>
</feature>
<feature type="compositionally biased region" description="Polar residues" evidence="2">
    <location>
        <begin position="174"/>
        <end position="194"/>
    </location>
</feature>
<proteinExistence type="predicted"/>
<sequence length="970" mass="110253">MASSQVDVVASSPFSCVLREQSRRERCHDTNVRASQAAFEKNLKDLVRDHLHTCISISDQYSQNQNTSIDSWIANGQRNTNCRIPHNQNCRSQRDVHVESSSSQAREIPSTIEKKAQEVEILASANSPTTSTSSHSNASEKDSPTQTENALARASSLVQIWEARLNRTGPGSIPNGQNQCQTSRTSPGLSSAENFSPVDEPPSRNSELCEHGDERSESRTNNEDKDNLTDWESHFDRIALSEAPSFSNGEKERVRVADIIKRLGNNVGDSSPTRERKHILNPEQTEQKGFSQVSSSPRVRGRQALHELLVLMERERHKELDSLVERQLVSKFPQRGRIQSMLRLRCLQRGLATPHSTGAEENRNHPKSGGAEVSRSPPGSNIMQLREKFSTSLERVMTVPSHMASARIHRKETANRTQHSDTPSTSTPPSEDRHRSTLLGKPPLPPSAEHNHPTRHRTISPKDHLVSPLNERSHLQELSSIEHQTTLSEMHSLKNKIECVVEKRKPHSDVVCQTTCLEATNLAPQKTTEASTSLNGQEENQMVKEPDALSQQHLEIASQATGETETIASTNFAIENIEMADEEDVENQQHSYLDSQEIVETAISYDDWDENDMVEEEDTDYQQYFEGENYDWFSYIAKPRSYWEKLRQAWYQEVFNTTSEDEEIRQLLERRRVSTCLASDFRNKMDQVMKSRIEMQVSEGESQEDEPNEEERMLQLMSFFTRQLHGAGSQEGEGEEGGEVEEEENKHEEDDEDGEEEEEEEEDEEEEEEDDEEEEGGSTSSHQSHEATEYYDQSSPSIQMPSPSLLLSWNYQDDNETGDDSNRIPSRSSPVHPPSQAQSFQGSQQSSSNRHSLEMELICDLRGRMEQLYREMAELRKSVISCMDMQMKMQQFFNQEIHSVQGQVKNQPDGALLFKRTCCICYEMQVDSLLYRCGHMCTCLKCAHELQWSSGKCPICRAPIVDVVQVYVDS</sequence>
<keyword evidence="5" id="KW-1185">Reference proteome</keyword>
<dbReference type="Gene3D" id="3.30.40.10">
    <property type="entry name" value="Zinc/RING finger domain, C3HC4 (zinc finger)"/>
    <property type="match status" value="1"/>
</dbReference>
<feature type="region of interest" description="Disordered" evidence="2">
    <location>
        <begin position="85"/>
        <end position="111"/>
    </location>
</feature>
<feature type="region of interest" description="Disordered" evidence="2">
    <location>
        <begin position="725"/>
        <end position="851"/>
    </location>
</feature>
<dbReference type="Pfam" id="PF13920">
    <property type="entry name" value="zf-C3HC4_3"/>
    <property type="match status" value="1"/>
</dbReference>
<comment type="caution">
    <text evidence="4">The sequence shown here is derived from an EMBL/GenBank/DDBJ whole genome shotgun (WGS) entry which is preliminary data.</text>
</comment>
<evidence type="ECO:0000256" key="1">
    <source>
        <dbReference type="PROSITE-ProRule" id="PRU00175"/>
    </source>
</evidence>
<dbReference type="PANTHER" id="PTHR47820:SF3">
    <property type="entry name" value="OS07G0499800 PROTEIN"/>
    <property type="match status" value="1"/>
</dbReference>
<feature type="region of interest" description="Disordered" evidence="2">
    <location>
        <begin position="401"/>
        <end position="466"/>
    </location>
</feature>
<evidence type="ECO:0000259" key="3">
    <source>
        <dbReference type="PROSITE" id="PS50089"/>
    </source>
</evidence>
<feature type="compositionally biased region" description="Low complexity" evidence="2">
    <location>
        <begin position="794"/>
        <end position="808"/>
    </location>
</feature>
<feature type="region of interest" description="Disordered" evidence="2">
    <location>
        <begin position="353"/>
        <end position="382"/>
    </location>
</feature>
<dbReference type="CDD" id="cd16647">
    <property type="entry name" value="mRING-HC-C3HC5_NEU1"/>
    <property type="match status" value="1"/>
</dbReference>
<feature type="compositionally biased region" description="Acidic residues" evidence="2">
    <location>
        <begin position="732"/>
        <end position="776"/>
    </location>
</feature>
<dbReference type="InterPro" id="IPR013083">
    <property type="entry name" value="Znf_RING/FYVE/PHD"/>
</dbReference>
<dbReference type="SUPFAM" id="SSF57850">
    <property type="entry name" value="RING/U-box"/>
    <property type="match status" value="1"/>
</dbReference>
<protein>
    <recommendedName>
        <fullName evidence="3">RING-type domain-containing protein</fullName>
    </recommendedName>
</protein>
<feature type="region of interest" description="Disordered" evidence="2">
    <location>
        <begin position="124"/>
        <end position="152"/>
    </location>
</feature>
<reference evidence="4 5" key="1">
    <citation type="journal article" date="2021" name="Commun. Biol.">
        <title>The genome of Shorea leprosula (Dipterocarpaceae) highlights the ecological relevance of drought in aseasonal tropical rainforests.</title>
        <authorList>
            <person name="Ng K.K.S."/>
            <person name="Kobayashi M.J."/>
            <person name="Fawcett J.A."/>
            <person name="Hatakeyama M."/>
            <person name="Paape T."/>
            <person name="Ng C.H."/>
            <person name="Ang C.C."/>
            <person name="Tnah L.H."/>
            <person name="Lee C.T."/>
            <person name="Nishiyama T."/>
            <person name="Sese J."/>
            <person name="O'Brien M.J."/>
            <person name="Copetti D."/>
            <person name="Mohd Noor M.I."/>
            <person name="Ong R.C."/>
            <person name="Putra M."/>
            <person name="Sireger I.Z."/>
            <person name="Indrioko S."/>
            <person name="Kosugi Y."/>
            <person name="Izuno A."/>
            <person name="Isagi Y."/>
            <person name="Lee S.L."/>
            <person name="Shimizu K.K."/>
        </authorList>
    </citation>
    <scope>NUCLEOTIDE SEQUENCE [LARGE SCALE GENOMIC DNA]</scope>
    <source>
        <strain evidence="4">214</strain>
    </source>
</reference>
<dbReference type="Proteomes" id="UP001054252">
    <property type="component" value="Unassembled WGS sequence"/>
</dbReference>
<dbReference type="PANTHER" id="PTHR47820">
    <property type="entry name" value="BNAC05G24000D PROTEIN"/>
    <property type="match status" value="1"/>
</dbReference>
<accession>A0AAV5KIW4</accession>
<evidence type="ECO:0000256" key="2">
    <source>
        <dbReference type="SAM" id="MobiDB-lite"/>
    </source>
</evidence>
<feature type="region of interest" description="Disordered" evidence="2">
    <location>
        <begin position="167"/>
        <end position="228"/>
    </location>
</feature>
<dbReference type="EMBL" id="BPVZ01000066">
    <property type="protein sequence ID" value="GKV24523.1"/>
    <property type="molecule type" value="Genomic_DNA"/>
</dbReference>
<gene>
    <name evidence="4" type="ORF">SLEP1_g34126</name>
</gene>
<keyword evidence="1" id="KW-0863">Zinc-finger</keyword>
<evidence type="ECO:0000313" key="4">
    <source>
        <dbReference type="EMBL" id="GKV24523.1"/>
    </source>
</evidence>
<organism evidence="4 5">
    <name type="scientific">Rubroshorea leprosula</name>
    <dbReference type="NCBI Taxonomy" id="152421"/>
    <lineage>
        <taxon>Eukaryota</taxon>
        <taxon>Viridiplantae</taxon>
        <taxon>Streptophyta</taxon>
        <taxon>Embryophyta</taxon>
        <taxon>Tracheophyta</taxon>
        <taxon>Spermatophyta</taxon>
        <taxon>Magnoliopsida</taxon>
        <taxon>eudicotyledons</taxon>
        <taxon>Gunneridae</taxon>
        <taxon>Pentapetalae</taxon>
        <taxon>rosids</taxon>
        <taxon>malvids</taxon>
        <taxon>Malvales</taxon>
        <taxon>Dipterocarpaceae</taxon>
        <taxon>Rubroshorea</taxon>
    </lineage>
</organism>
<dbReference type="InterPro" id="IPR001841">
    <property type="entry name" value="Znf_RING"/>
</dbReference>